<dbReference type="EMBL" id="JAQAGZ010000026">
    <property type="protein sequence ID" value="MCZ8516737.1"/>
    <property type="molecule type" value="Genomic_DNA"/>
</dbReference>
<dbReference type="Proteomes" id="UP001527882">
    <property type="component" value="Unassembled WGS sequence"/>
</dbReference>
<dbReference type="SUPFAM" id="SSF49503">
    <property type="entry name" value="Cupredoxins"/>
    <property type="match status" value="2"/>
</dbReference>
<accession>A0ABT4QIN7</accession>
<organism evidence="3 4">
    <name type="scientific">Paenibacillus gyeongsangnamensis</name>
    <dbReference type="NCBI Taxonomy" id="3388067"/>
    <lineage>
        <taxon>Bacteria</taxon>
        <taxon>Bacillati</taxon>
        <taxon>Bacillota</taxon>
        <taxon>Bacilli</taxon>
        <taxon>Bacillales</taxon>
        <taxon>Paenibacillaceae</taxon>
        <taxon>Paenibacillus</taxon>
    </lineage>
</organism>
<dbReference type="RefSeq" id="WP_269885268.1">
    <property type="nucleotide sequence ID" value="NZ_JAQAGZ010000026.1"/>
</dbReference>
<evidence type="ECO:0000313" key="3">
    <source>
        <dbReference type="EMBL" id="MCZ8516737.1"/>
    </source>
</evidence>
<keyword evidence="2" id="KW-0732">Signal</keyword>
<feature type="region of interest" description="Disordered" evidence="1">
    <location>
        <begin position="28"/>
        <end position="59"/>
    </location>
</feature>
<sequence>MKKQFLIIVTLAASFTLLAGCGQISKEATPNASSPKSNAASSVQTVSSPTTSAETAKPENEYIVIEPGVKKGADGKLHDSFIGGDLSLAVGKPVTLNFYNYDEGAHTYTSADLGLNVQIEGSKKKGEPAVTTFTFTPSKEGTFDWLCAVPCDGDNSQWAMSQDGYMKGKITVTPVKDHVQHITMVANADYKLGPDGKMHDAYTPGDVTVNAGTPVQLTVYHFGKNPHPIISGDLGINLQVTSRKDIGDPGVFQTTFTADKTGKFEWMCGAPCDGANQGWAMMNDNYMMGYITVK</sequence>
<evidence type="ECO:0000313" key="4">
    <source>
        <dbReference type="Proteomes" id="UP001527882"/>
    </source>
</evidence>
<dbReference type="Gene3D" id="2.60.40.420">
    <property type="entry name" value="Cupredoxins - blue copper proteins"/>
    <property type="match status" value="2"/>
</dbReference>
<protein>
    <submittedName>
        <fullName evidence="3">Uncharacterized protein</fullName>
    </submittedName>
</protein>
<feature type="chain" id="PRO_5047255436" evidence="2">
    <location>
        <begin position="20"/>
        <end position="294"/>
    </location>
</feature>
<evidence type="ECO:0000256" key="2">
    <source>
        <dbReference type="SAM" id="SignalP"/>
    </source>
</evidence>
<keyword evidence="4" id="KW-1185">Reference proteome</keyword>
<comment type="caution">
    <text evidence="3">The sequence shown here is derived from an EMBL/GenBank/DDBJ whole genome shotgun (WGS) entry which is preliminary data.</text>
</comment>
<gene>
    <name evidence="3" type="ORF">O9H85_31110</name>
</gene>
<dbReference type="InterPro" id="IPR008972">
    <property type="entry name" value="Cupredoxin"/>
</dbReference>
<feature type="signal peptide" evidence="2">
    <location>
        <begin position="1"/>
        <end position="19"/>
    </location>
</feature>
<feature type="compositionally biased region" description="Low complexity" evidence="1">
    <location>
        <begin position="28"/>
        <end position="53"/>
    </location>
</feature>
<dbReference type="PROSITE" id="PS51257">
    <property type="entry name" value="PROKAR_LIPOPROTEIN"/>
    <property type="match status" value="1"/>
</dbReference>
<proteinExistence type="predicted"/>
<reference evidence="3 4" key="1">
    <citation type="submission" date="2022-12" db="EMBL/GenBank/DDBJ databases">
        <title>Draft genome sequence of Paenibacillus sp. dW9.</title>
        <authorList>
            <person name="Choi E.-W."/>
            <person name="Kim D.-U."/>
        </authorList>
    </citation>
    <scope>NUCLEOTIDE SEQUENCE [LARGE SCALE GENOMIC DNA]</scope>
    <source>
        <strain evidence="4">dW9</strain>
    </source>
</reference>
<name>A0ABT4QIN7_9BACL</name>
<evidence type="ECO:0000256" key="1">
    <source>
        <dbReference type="SAM" id="MobiDB-lite"/>
    </source>
</evidence>